<proteinExistence type="predicted"/>
<dbReference type="InterPro" id="IPR036890">
    <property type="entry name" value="HATPase_C_sf"/>
</dbReference>
<keyword evidence="3" id="KW-1185">Reference proteome</keyword>
<protein>
    <submittedName>
        <fullName evidence="2">Histidine phosphotransferase ChpT</fullName>
    </submittedName>
</protein>
<evidence type="ECO:0000313" key="2">
    <source>
        <dbReference type="EMBL" id="MBB5984402.1"/>
    </source>
</evidence>
<evidence type="ECO:0000259" key="1">
    <source>
        <dbReference type="Pfam" id="PF10090"/>
    </source>
</evidence>
<reference evidence="2 3" key="1">
    <citation type="submission" date="2020-08" db="EMBL/GenBank/DDBJ databases">
        <title>Exploring microbial biodiversity for novel pathways involved in the catabolism of aromatic compounds derived from lignin.</title>
        <authorList>
            <person name="Elkins J."/>
        </authorList>
    </citation>
    <scope>NUCLEOTIDE SEQUENCE [LARGE SCALE GENOMIC DNA]</scope>
    <source>
        <strain evidence="2 3">B1D3A</strain>
    </source>
</reference>
<dbReference type="InterPro" id="IPR018762">
    <property type="entry name" value="ChpT_C"/>
</dbReference>
<sequence length="216" mass="22531">MAQTPATDPIDFASLLCSRLCHDLLSPVGALNNGIELLADETDPHMREQCMGLLGDSARTTAGKLKFFRLAFGAAGGFGEGIPVHEVRAAVEGLFPPGGRLEIQWLIDGDSLPKPAAKLLLNLVMLAGEALPRGGTLAIGAEVGAAAIEIVVRGEGQRITFDPAIRSALAGAGDLTTRTSVAYLIRSIADQTGGQIMISAPEEAFLMFGASLPIRI</sequence>
<evidence type="ECO:0000313" key="3">
    <source>
        <dbReference type="Proteomes" id="UP001138540"/>
    </source>
</evidence>
<feature type="domain" description="Histidine phosphotransferase ChpT C-terminal" evidence="1">
    <location>
        <begin position="85"/>
        <end position="203"/>
    </location>
</feature>
<dbReference type="Pfam" id="PF10090">
    <property type="entry name" value="HPTransfase"/>
    <property type="match status" value="1"/>
</dbReference>
<name>A0ABR6NAU4_9SPHN</name>
<accession>A0ABR6NAU4</accession>
<dbReference type="Proteomes" id="UP001138540">
    <property type="component" value="Unassembled WGS sequence"/>
</dbReference>
<gene>
    <name evidence="2" type="ORF">HNP60_000376</name>
</gene>
<organism evidence="2 3">
    <name type="scientific">Sphingobium lignivorans</name>
    <dbReference type="NCBI Taxonomy" id="2735886"/>
    <lineage>
        <taxon>Bacteria</taxon>
        <taxon>Pseudomonadati</taxon>
        <taxon>Pseudomonadota</taxon>
        <taxon>Alphaproteobacteria</taxon>
        <taxon>Sphingomonadales</taxon>
        <taxon>Sphingomonadaceae</taxon>
        <taxon>Sphingobium</taxon>
    </lineage>
</organism>
<dbReference type="EMBL" id="JACHKA010000001">
    <property type="protein sequence ID" value="MBB5984402.1"/>
    <property type="molecule type" value="Genomic_DNA"/>
</dbReference>
<dbReference type="Gene3D" id="1.10.287.130">
    <property type="match status" value="1"/>
</dbReference>
<comment type="caution">
    <text evidence="2">The sequence shown here is derived from an EMBL/GenBank/DDBJ whole genome shotgun (WGS) entry which is preliminary data.</text>
</comment>
<dbReference type="Gene3D" id="3.30.565.10">
    <property type="entry name" value="Histidine kinase-like ATPase, C-terminal domain"/>
    <property type="match status" value="1"/>
</dbReference>